<accession>A0A3M7P6H6</accession>
<feature type="transmembrane region" description="Helical" evidence="1">
    <location>
        <begin position="20"/>
        <end position="38"/>
    </location>
</feature>
<name>A0A3M7P6H6_BRAPC</name>
<dbReference type="AlphaFoldDB" id="A0A3M7P6H6"/>
<gene>
    <name evidence="2" type="ORF">BpHYR1_000161</name>
</gene>
<evidence type="ECO:0000313" key="3">
    <source>
        <dbReference type="Proteomes" id="UP000276133"/>
    </source>
</evidence>
<keyword evidence="1" id="KW-0812">Transmembrane</keyword>
<protein>
    <submittedName>
        <fullName evidence="2">Uncharacterized protein</fullName>
    </submittedName>
</protein>
<organism evidence="2 3">
    <name type="scientific">Brachionus plicatilis</name>
    <name type="common">Marine rotifer</name>
    <name type="synonym">Brachionus muelleri</name>
    <dbReference type="NCBI Taxonomy" id="10195"/>
    <lineage>
        <taxon>Eukaryota</taxon>
        <taxon>Metazoa</taxon>
        <taxon>Spiralia</taxon>
        <taxon>Gnathifera</taxon>
        <taxon>Rotifera</taxon>
        <taxon>Eurotatoria</taxon>
        <taxon>Monogononta</taxon>
        <taxon>Pseudotrocha</taxon>
        <taxon>Ploima</taxon>
        <taxon>Brachionidae</taxon>
        <taxon>Brachionus</taxon>
    </lineage>
</organism>
<reference evidence="2 3" key="1">
    <citation type="journal article" date="2018" name="Sci. Rep.">
        <title>Genomic signatures of local adaptation to the degree of environmental predictability in rotifers.</title>
        <authorList>
            <person name="Franch-Gras L."/>
            <person name="Hahn C."/>
            <person name="Garcia-Roger E.M."/>
            <person name="Carmona M.J."/>
            <person name="Serra M."/>
            <person name="Gomez A."/>
        </authorList>
    </citation>
    <scope>NUCLEOTIDE SEQUENCE [LARGE SCALE GENOMIC DNA]</scope>
    <source>
        <strain evidence="2">HYR1</strain>
    </source>
</reference>
<evidence type="ECO:0000256" key="1">
    <source>
        <dbReference type="SAM" id="Phobius"/>
    </source>
</evidence>
<keyword evidence="1" id="KW-1133">Transmembrane helix</keyword>
<keyword evidence="3" id="KW-1185">Reference proteome</keyword>
<dbReference type="EMBL" id="REGN01013063">
    <property type="protein sequence ID" value="RMZ94420.1"/>
    <property type="molecule type" value="Genomic_DNA"/>
</dbReference>
<sequence>MMRMILSVLRIPKVLSIFDYVTLSICWVIMWILTYLMSSMMNWGT</sequence>
<comment type="caution">
    <text evidence="2">The sequence shown here is derived from an EMBL/GenBank/DDBJ whole genome shotgun (WGS) entry which is preliminary data.</text>
</comment>
<keyword evidence="1" id="KW-0472">Membrane</keyword>
<dbReference type="Proteomes" id="UP000276133">
    <property type="component" value="Unassembled WGS sequence"/>
</dbReference>
<evidence type="ECO:0000313" key="2">
    <source>
        <dbReference type="EMBL" id="RMZ94420.1"/>
    </source>
</evidence>
<proteinExistence type="predicted"/>